<dbReference type="EMBL" id="JACBZP010000001">
    <property type="protein sequence ID" value="NYI67477.1"/>
    <property type="molecule type" value="Genomic_DNA"/>
</dbReference>
<dbReference type="Proteomes" id="UP000539111">
    <property type="component" value="Unassembled WGS sequence"/>
</dbReference>
<comment type="similarity">
    <text evidence="1">Belongs to the bacterial solute-binding protein 1 family.</text>
</comment>
<comment type="caution">
    <text evidence="4">The sequence shown here is derived from an EMBL/GenBank/DDBJ whole genome shotgun (WGS) entry which is preliminary data.</text>
</comment>
<feature type="region of interest" description="Disordered" evidence="3">
    <location>
        <begin position="1"/>
        <end position="24"/>
    </location>
</feature>
<organism evidence="4 5">
    <name type="scientific">Spelaeicoccus albus</name>
    <dbReference type="NCBI Taxonomy" id="1280376"/>
    <lineage>
        <taxon>Bacteria</taxon>
        <taxon>Bacillati</taxon>
        <taxon>Actinomycetota</taxon>
        <taxon>Actinomycetes</taxon>
        <taxon>Micrococcales</taxon>
        <taxon>Brevibacteriaceae</taxon>
        <taxon>Spelaeicoccus</taxon>
    </lineage>
</organism>
<evidence type="ECO:0000313" key="4">
    <source>
        <dbReference type="EMBL" id="NYI67477.1"/>
    </source>
</evidence>
<accession>A0A7Z0IHC1</accession>
<keyword evidence="2" id="KW-0813">Transport</keyword>
<evidence type="ECO:0000256" key="1">
    <source>
        <dbReference type="ARBA" id="ARBA00008520"/>
    </source>
</evidence>
<reference evidence="4 5" key="1">
    <citation type="submission" date="2020-07" db="EMBL/GenBank/DDBJ databases">
        <title>Sequencing the genomes of 1000 actinobacteria strains.</title>
        <authorList>
            <person name="Klenk H.-P."/>
        </authorList>
    </citation>
    <scope>NUCLEOTIDE SEQUENCE [LARGE SCALE GENOMIC DNA]</scope>
    <source>
        <strain evidence="4 5">DSM 26341</strain>
    </source>
</reference>
<dbReference type="Gene3D" id="3.40.190.10">
    <property type="entry name" value="Periplasmic binding protein-like II"/>
    <property type="match status" value="2"/>
</dbReference>
<dbReference type="PANTHER" id="PTHR43649:SF29">
    <property type="entry name" value="OSMOPROTECTIVE COMPOUNDS-BINDING PROTEIN GGTB"/>
    <property type="match status" value="1"/>
</dbReference>
<dbReference type="RefSeq" id="WP_218852337.1">
    <property type="nucleotide sequence ID" value="NZ_JACBZP010000001.1"/>
</dbReference>
<feature type="compositionally biased region" description="Polar residues" evidence="3">
    <location>
        <begin position="1"/>
        <end position="19"/>
    </location>
</feature>
<protein>
    <submittedName>
        <fullName evidence="4">Raffinose/stachyose/melibiose transport system substrate-binding protein</fullName>
    </submittedName>
</protein>
<dbReference type="InterPro" id="IPR006059">
    <property type="entry name" value="SBP"/>
</dbReference>
<sequence length="426" mass="47086">MSLSLSACGGSSNASAKTEQSLKGKPDYSGTLTLLTKFGTPELSPYFKTVTKEYKKLHPKVKFELDQQNDESIKAKTKSLVSSNSLPDIYFTWTGDWQKQFIRGHRAIDLSKVIAPNTKWGKTFGKAALDSFKYHGKYYTMPLYTDGKFMGYNKTLFKRAGAKVPKTFDGLLTACDKLKQHDITPVSLGNKEGWPVLHYEGQLVGYTVPHNVLKKDYDPKTAKYSNSGYVKSLSVLKKFVNHCTKGASMNGVSYTNAIQETINGDAAMYYQEILEFDQSNAKGTQLRKDGFGYFQLPAPAGDQQRQGVLEGAPEGYMISSASKHPKLALDFLKFLTNRKNARLLSAPPYGQPSAVKGVVSTDIASKYVTQATKDINNATYLVPWLDTANTPDVANTWKSSLQKFVSGSISAKDVMEQVRKAAKEAE</sequence>
<evidence type="ECO:0000256" key="3">
    <source>
        <dbReference type="SAM" id="MobiDB-lite"/>
    </source>
</evidence>
<dbReference type="Pfam" id="PF01547">
    <property type="entry name" value="SBP_bac_1"/>
    <property type="match status" value="1"/>
</dbReference>
<keyword evidence="5" id="KW-1185">Reference proteome</keyword>
<dbReference type="AlphaFoldDB" id="A0A7Z0IHC1"/>
<evidence type="ECO:0000313" key="5">
    <source>
        <dbReference type="Proteomes" id="UP000539111"/>
    </source>
</evidence>
<dbReference type="PANTHER" id="PTHR43649">
    <property type="entry name" value="ARABINOSE-BINDING PROTEIN-RELATED"/>
    <property type="match status" value="1"/>
</dbReference>
<name>A0A7Z0IHC1_9MICO</name>
<dbReference type="SUPFAM" id="SSF53850">
    <property type="entry name" value="Periplasmic binding protein-like II"/>
    <property type="match status" value="1"/>
</dbReference>
<proteinExistence type="inferred from homology"/>
<gene>
    <name evidence="4" type="ORF">BJY26_001783</name>
</gene>
<dbReference type="InterPro" id="IPR050490">
    <property type="entry name" value="Bact_solute-bd_prot1"/>
</dbReference>
<evidence type="ECO:0000256" key="2">
    <source>
        <dbReference type="ARBA" id="ARBA00022448"/>
    </source>
</evidence>